<protein>
    <submittedName>
        <fullName evidence="1">Uncharacterized protein</fullName>
    </submittedName>
</protein>
<dbReference type="Proteomes" id="UP000601108">
    <property type="component" value="Unassembled WGS sequence"/>
</dbReference>
<proteinExistence type="predicted"/>
<accession>A0A918JYP0</accession>
<gene>
    <name evidence="1" type="ORF">GCM10007384_38870</name>
</gene>
<dbReference type="RefSeq" id="WP_027413916.1">
    <property type="nucleotide sequence ID" value="NZ_BMWS01000046.1"/>
</dbReference>
<name>A0A918JYP0_9FLAO</name>
<sequence length="66" mass="8080">MRYPDYRSPAIQNYGALLVKDWNEIYLPQNTDNYELQNEEEEKKRRSKMYSLVIKKIKVKINDEIR</sequence>
<comment type="caution">
    <text evidence="1">The sequence shown here is derived from an EMBL/GenBank/DDBJ whole genome shotgun (WGS) entry which is preliminary data.</text>
</comment>
<dbReference type="AlphaFoldDB" id="A0A918JYP0"/>
<evidence type="ECO:0000313" key="1">
    <source>
        <dbReference type="EMBL" id="GGX34484.1"/>
    </source>
</evidence>
<keyword evidence="2" id="KW-1185">Reference proteome</keyword>
<reference evidence="1 2" key="1">
    <citation type="journal article" date="2014" name="Int. J. Syst. Evol. Microbiol.">
        <title>Complete genome sequence of Corynebacterium casei LMG S-19264T (=DSM 44701T), isolated from a smear-ripened cheese.</title>
        <authorList>
            <consortium name="US DOE Joint Genome Institute (JGI-PGF)"/>
            <person name="Walter F."/>
            <person name="Albersmeier A."/>
            <person name="Kalinowski J."/>
            <person name="Ruckert C."/>
        </authorList>
    </citation>
    <scope>NUCLEOTIDE SEQUENCE [LARGE SCALE GENOMIC DNA]</scope>
    <source>
        <strain evidence="1 2">KCTC 12285</strain>
    </source>
</reference>
<evidence type="ECO:0000313" key="2">
    <source>
        <dbReference type="Proteomes" id="UP000601108"/>
    </source>
</evidence>
<organism evidence="1 2">
    <name type="scientific">Aquimarina muelleri</name>
    <dbReference type="NCBI Taxonomy" id="279356"/>
    <lineage>
        <taxon>Bacteria</taxon>
        <taxon>Pseudomonadati</taxon>
        <taxon>Bacteroidota</taxon>
        <taxon>Flavobacteriia</taxon>
        <taxon>Flavobacteriales</taxon>
        <taxon>Flavobacteriaceae</taxon>
        <taxon>Aquimarina</taxon>
    </lineage>
</organism>
<dbReference type="EMBL" id="BMWS01000046">
    <property type="protein sequence ID" value="GGX34484.1"/>
    <property type="molecule type" value="Genomic_DNA"/>
</dbReference>